<dbReference type="Proteomes" id="UP000504632">
    <property type="component" value="Chromosome 12"/>
</dbReference>
<evidence type="ECO:0000313" key="14">
    <source>
        <dbReference type="RefSeq" id="XP_030644486.1"/>
    </source>
</evidence>
<dbReference type="PANTHER" id="PTHR45874:SF1">
    <property type="entry name" value="HOMEOBOX PROTEIN HOX-A10"/>
    <property type="match status" value="1"/>
</dbReference>
<keyword evidence="8 9" id="KW-0539">Nucleus</keyword>
<dbReference type="SMART" id="SM00389">
    <property type="entry name" value="HOX"/>
    <property type="match status" value="1"/>
</dbReference>
<keyword evidence="3" id="KW-0217">Developmental protein</keyword>
<feature type="region of interest" description="Disordered" evidence="11">
    <location>
        <begin position="234"/>
        <end position="285"/>
    </location>
</feature>
<sequence length="373" mass="41827">MTTRENSPDPAPKYTGVTACSESLTGNAFLVNPLMSARNESDCSNSAYTSVRTDRRPPNPEVNYYRLQNCGLYSAINKHPEVDIQNMEPAHGTYMTSMEMWMDGKSSCYVGDPPANQQRNCSFLCLSPRNIKEENACCFYEPRKCQKTGPPYVGHSAFWRLTPGSCAGSLDDTNAVPVPGYLRTSETHSLIKDYHVGSLSHLRPQTAVSAGTAVTDRFDVLPATAVQVEVRGKNSNKADITQPADVARAHPRDNDKEEKDTSPDGALSSPEARKNSGVNSKGDSKAEITASWLTAKSGRRKRCPYTKHQTLELEKEFLFNMYLSRERRLEISRNVHLTDRQVKIWFQNRRMKLKKMNRESRIRELTAGICFSS</sequence>
<keyword evidence="7" id="KW-0804">Transcription</keyword>
<dbReference type="GeneID" id="115824909"/>
<organism evidence="13 14">
    <name type="scientific">Chanos chanos</name>
    <name type="common">Milkfish</name>
    <name type="synonym">Mugil chanos</name>
    <dbReference type="NCBI Taxonomy" id="29144"/>
    <lineage>
        <taxon>Eukaryota</taxon>
        <taxon>Metazoa</taxon>
        <taxon>Chordata</taxon>
        <taxon>Craniata</taxon>
        <taxon>Vertebrata</taxon>
        <taxon>Euteleostomi</taxon>
        <taxon>Actinopterygii</taxon>
        <taxon>Neopterygii</taxon>
        <taxon>Teleostei</taxon>
        <taxon>Ostariophysi</taxon>
        <taxon>Gonorynchiformes</taxon>
        <taxon>Chanidae</taxon>
        <taxon>Chanos</taxon>
    </lineage>
</organism>
<evidence type="ECO:0000256" key="4">
    <source>
        <dbReference type="ARBA" id="ARBA00023015"/>
    </source>
</evidence>
<dbReference type="InterPro" id="IPR020479">
    <property type="entry name" value="HD_metazoa"/>
</dbReference>
<dbReference type="CDD" id="cd00086">
    <property type="entry name" value="homeodomain"/>
    <property type="match status" value="1"/>
</dbReference>
<name>A0A6J2WME3_CHACN</name>
<dbReference type="GO" id="GO:0000978">
    <property type="term" value="F:RNA polymerase II cis-regulatory region sequence-specific DNA binding"/>
    <property type="evidence" value="ECO:0007669"/>
    <property type="project" value="TreeGrafter"/>
</dbReference>
<dbReference type="Gene3D" id="1.10.10.60">
    <property type="entry name" value="Homeodomain-like"/>
    <property type="match status" value="1"/>
</dbReference>
<evidence type="ECO:0000256" key="9">
    <source>
        <dbReference type="PROSITE-ProRule" id="PRU00108"/>
    </source>
</evidence>
<dbReference type="InterPro" id="IPR001356">
    <property type="entry name" value="HD"/>
</dbReference>
<keyword evidence="4" id="KW-0805">Transcription regulation</keyword>
<dbReference type="AlphaFoldDB" id="A0A6J2WME3"/>
<dbReference type="GO" id="GO:0000981">
    <property type="term" value="F:DNA-binding transcription factor activity, RNA polymerase II-specific"/>
    <property type="evidence" value="ECO:0007669"/>
    <property type="project" value="InterPro"/>
</dbReference>
<evidence type="ECO:0000256" key="6">
    <source>
        <dbReference type="ARBA" id="ARBA00023155"/>
    </source>
</evidence>
<gene>
    <name evidence="14" type="primary">LOC115824909</name>
</gene>
<protein>
    <submittedName>
        <fullName evidence="14">Homeobox protein Hox-A10-like</fullName>
    </submittedName>
</protein>
<dbReference type="PRINTS" id="PR00024">
    <property type="entry name" value="HOMEOBOX"/>
</dbReference>
<evidence type="ECO:0000313" key="13">
    <source>
        <dbReference type="Proteomes" id="UP000504632"/>
    </source>
</evidence>
<accession>A0A6J2WME3</accession>
<feature type="compositionally biased region" description="Basic and acidic residues" evidence="11">
    <location>
        <begin position="247"/>
        <end position="262"/>
    </location>
</feature>
<dbReference type="OrthoDB" id="6159439at2759"/>
<evidence type="ECO:0000256" key="11">
    <source>
        <dbReference type="SAM" id="MobiDB-lite"/>
    </source>
</evidence>
<keyword evidence="13" id="KW-1185">Reference proteome</keyword>
<proteinExistence type="inferred from homology"/>
<evidence type="ECO:0000256" key="1">
    <source>
        <dbReference type="ARBA" id="ARBA00004123"/>
    </source>
</evidence>
<dbReference type="RefSeq" id="XP_030644486.1">
    <property type="nucleotide sequence ID" value="XM_030788626.1"/>
</dbReference>
<keyword evidence="5 9" id="KW-0238">DNA-binding</keyword>
<dbReference type="PROSITE" id="PS50071">
    <property type="entry name" value="HOMEOBOX_2"/>
    <property type="match status" value="1"/>
</dbReference>
<dbReference type="InterPro" id="IPR009057">
    <property type="entry name" value="Homeodomain-like_sf"/>
</dbReference>
<dbReference type="Pfam" id="PF00046">
    <property type="entry name" value="Homeodomain"/>
    <property type="match status" value="1"/>
</dbReference>
<dbReference type="SUPFAM" id="SSF46689">
    <property type="entry name" value="Homeodomain-like"/>
    <property type="match status" value="1"/>
</dbReference>
<reference evidence="14" key="1">
    <citation type="submission" date="2025-08" db="UniProtKB">
        <authorList>
            <consortium name="RefSeq"/>
        </authorList>
    </citation>
    <scope>IDENTIFICATION</scope>
</reference>
<feature type="DNA-binding region" description="Homeobox" evidence="9">
    <location>
        <begin position="298"/>
        <end position="357"/>
    </location>
</feature>
<evidence type="ECO:0000256" key="3">
    <source>
        <dbReference type="ARBA" id="ARBA00022473"/>
    </source>
</evidence>
<keyword evidence="6 9" id="KW-0371">Homeobox</keyword>
<comment type="subcellular location">
    <subcellularLocation>
        <location evidence="1 9 10">Nucleus</location>
    </subcellularLocation>
</comment>
<evidence type="ECO:0000256" key="7">
    <source>
        <dbReference type="ARBA" id="ARBA00023163"/>
    </source>
</evidence>
<evidence type="ECO:0000256" key="2">
    <source>
        <dbReference type="ARBA" id="ARBA00006317"/>
    </source>
</evidence>
<dbReference type="GO" id="GO:0005634">
    <property type="term" value="C:nucleus"/>
    <property type="evidence" value="ECO:0007669"/>
    <property type="project" value="UniProtKB-SubCell"/>
</dbReference>
<evidence type="ECO:0000256" key="8">
    <source>
        <dbReference type="ARBA" id="ARBA00023242"/>
    </source>
</evidence>
<evidence type="ECO:0000256" key="5">
    <source>
        <dbReference type="ARBA" id="ARBA00023125"/>
    </source>
</evidence>
<evidence type="ECO:0000256" key="10">
    <source>
        <dbReference type="RuleBase" id="RU000682"/>
    </source>
</evidence>
<dbReference type="InterPro" id="IPR017970">
    <property type="entry name" value="Homeobox_CS"/>
</dbReference>
<dbReference type="PROSITE" id="PS00027">
    <property type="entry name" value="HOMEOBOX_1"/>
    <property type="match status" value="1"/>
</dbReference>
<dbReference type="PANTHER" id="PTHR45874">
    <property type="entry name" value="HOMEOBOX PROTEIN ABDOMINAL-B"/>
    <property type="match status" value="1"/>
</dbReference>
<comment type="similarity">
    <text evidence="2">Belongs to the Abd-B homeobox family.</text>
</comment>
<feature type="domain" description="Homeobox" evidence="12">
    <location>
        <begin position="296"/>
        <end position="356"/>
    </location>
</feature>
<dbReference type="InterPro" id="IPR046333">
    <property type="entry name" value="HXA10/ABDB-like"/>
</dbReference>
<evidence type="ECO:0000259" key="12">
    <source>
        <dbReference type="PROSITE" id="PS50071"/>
    </source>
</evidence>
<dbReference type="InParanoid" id="A0A6J2WME3"/>